<keyword evidence="2" id="KW-0812">Transmembrane</keyword>
<keyword evidence="1" id="KW-0012">Acyltransferase</keyword>
<evidence type="ECO:0000259" key="3">
    <source>
        <dbReference type="Pfam" id="PF08392"/>
    </source>
</evidence>
<gene>
    <name evidence="4" type="primary">KCS4_3</name>
    <name evidence="4" type="ORF">g.30936</name>
</gene>
<keyword evidence="1" id="KW-0808">Transferase</keyword>
<dbReference type="EMBL" id="GDJX01018318">
    <property type="protein sequence ID" value="JAT49618.1"/>
    <property type="molecule type" value="Transcribed_RNA"/>
</dbReference>
<dbReference type="Pfam" id="PF08392">
    <property type="entry name" value="FAE1_CUT1_RppA"/>
    <property type="match status" value="1"/>
</dbReference>
<dbReference type="GO" id="GO:0016747">
    <property type="term" value="F:acyltransferase activity, transferring groups other than amino-acyl groups"/>
    <property type="evidence" value="ECO:0007669"/>
    <property type="project" value="InterPro"/>
</dbReference>
<feature type="non-terminal residue" evidence="4">
    <location>
        <position position="144"/>
    </location>
</feature>
<accession>A0A1D1Y4V2</accession>
<feature type="domain" description="FAE" evidence="3">
    <location>
        <begin position="88"/>
        <end position="144"/>
    </location>
</feature>
<keyword evidence="2" id="KW-1133">Transmembrane helix</keyword>
<dbReference type="GO" id="GO:0006633">
    <property type="term" value="P:fatty acid biosynthetic process"/>
    <property type="evidence" value="ECO:0007669"/>
    <property type="project" value="InterPro"/>
</dbReference>
<name>A0A1D1Y4V2_9ARAE</name>
<sequence>RRTRTVCSNKSLSHHPNTVRAPLRVPAMDYTLRNHAFSSLRRSLVDLIFLLSISVQAWLLLHGWGTVFQVLPVSCVLVAMAAHRLLFSPRQVYLVDFSCLTPPAHLRVPIAGLFEHLSLINCFDRASVAFMAKVITTSGLGDET</sequence>
<evidence type="ECO:0000313" key="4">
    <source>
        <dbReference type="EMBL" id="JAT49618.1"/>
    </source>
</evidence>
<feature type="transmembrane region" description="Helical" evidence="2">
    <location>
        <begin position="67"/>
        <end position="87"/>
    </location>
</feature>
<dbReference type="GO" id="GO:0016020">
    <property type="term" value="C:membrane"/>
    <property type="evidence" value="ECO:0007669"/>
    <property type="project" value="InterPro"/>
</dbReference>
<reference evidence="4" key="1">
    <citation type="submission" date="2015-07" db="EMBL/GenBank/DDBJ databases">
        <title>Transcriptome Assembly of Anthurium amnicola.</title>
        <authorList>
            <person name="Suzuki J."/>
        </authorList>
    </citation>
    <scope>NUCLEOTIDE SEQUENCE</scope>
</reference>
<organism evidence="4">
    <name type="scientific">Anthurium amnicola</name>
    <dbReference type="NCBI Taxonomy" id="1678845"/>
    <lineage>
        <taxon>Eukaryota</taxon>
        <taxon>Viridiplantae</taxon>
        <taxon>Streptophyta</taxon>
        <taxon>Embryophyta</taxon>
        <taxon>Tracheophyta</taxon>
        <taxon>Spermatophyta</taxon>
        <taxon>Magnoliopsida</taxon>
        <taxon>Liliopsida</taxon>
        <taxon>Araceae</taxon>
        <taxon>Pothoideae</taxon>
        <taxon>Potheae</taxon>
        <taxon>Anthurium</taxon>
    </lineage>
</organism>
<feature type="transmembrane region" description="Helical" evidence="2">
    <location>
        <begin position="43"/>
        <end position="61"/>
    </location>
</feature>
<evidence type="ECO:0000256" key="2">
    <source>
        <dbReference type="SAM" id="Phobius"/>
    </source>
</evidence>
<feature type="non-terminal residue" evidence="4">
    <location>
        <position position="1"/>
    </location>
</feature>
<protein>
    <submittedName>
        <fullName evidence="4">3-ketoacyl-CoA synthase 4</fullName>
    </submittedName>
</protein>
<evidence type="ECO:0000256" key="1">
    <source>
        <dbReference type="ARBA" id="ARBA00023315"/>
    </source>
</evidence>
<keyword evidence="2" id="KW-0472">Membrane</keyword>
<dbReference type="InterPro" id="IPR012392">
    <property type="entry name" value="3-ktacl-CoA_syn"/>
</dbReference>
<dbReference type="InterPro" id="IPR013601">
    <property type="entry name" value="FAE1_typ3_polyketide_synth"/>
</dbReference>
<dbReference type="AlphaFoldDB" id="A0A1D1Y4V2"/>
<dbReference type="PANTHER" id="PTHR31561">
    <property type="entry name" value="3-KETOACYL-COA SYNTHASE"/>
    <property type="match status" value="1"/>
</dbReference>
<proteinExistence type="predicted"/>